<dbReference type="Proteomes" id="UP001187531">
    <property type="component" value="Unassembled WGS sequence"/>
</dbReference>
<organism evidence="2 3">
    <name type="scientific">Artemia franciscana</name>
    <name type="common">Brine shrimp</name>
    <name type="synonym">Artemia sanfranciscana</name>
    <dbReference type="NCBI Taxonomy" id="6661"/>
    <lineage>
        <taxon>Eukaryota</taxon>
        <taxon>Metazoa</taxon>
        <taxon>Ecdysozoa</taxon>
        <taxon>Arthropoda</taxon>
        <taxon>Crustacea</taxon>
        <taxon>Branchiopoda</taxon>
        <taxon>Anostraca</taxon>
        <taxon>Artemiidae</taxon>
        <taxon>Artemia</taxon>
    </lineage>
</organism>
<dbReference type="EMBL" id="JAVRJZ010000003">
    <property type="protein sequence ID" value="KAK2724640.1"/>
    <property type="molecule type" value="Genomic_DNA"/>
</dbReference>
<feature type="compositionally biased region" description="Basic and acidic residues" evidence="1">
    <location>
        <begin position="15"/>
        <end position="33"/>
    </location>
</feature>
<gene>
    <name evidence="2" type="ORF">QYM36_001209</name>
</gene>
<sequence length="120" mass="14103">MKCSSLLRSAKKLTRKECKEKPKKATEKEEKQISRSVKKRSQMVDKLLEAFKTELSKVEKFQKALEKGEYRDEELFLIAKIRKTTEYQADYKAIVNGKDPIEGIQAFLRIMEIFKAHIDF</sequence>
<keyword evidence="3" id="KW-1185">Reference proteome</keyword>
<evidence type="ECO:0000256" key="1">
    <source>
        <dbReference type="SAM" id="MobiDB-lite"/>
    </source>
</evidence>
<accession>A0AA88I9Z7</accession>
<feature type="region of interest" description="Disordered" evidence="1">
    <location>
        <begin position="14"/>
        <end position="34"/>
    </location>
</feature>
<dbReference type="AlphaFoldDB" id="A0AA88I9Z7"/>
<proteinExistence type="predicted"/>
<reference evidence="2" key="1">
    <citation type="submission" date="2023-07" db="EMBL/GenBank/DDBJ databases">
        <title>Chromosome-level genome assembly of Artemia franciscana.</title>
        <authorList>
            <person name="Jo E."/>
        </authorList>
    </citation>
    <scope>NUCLEOTIDE SEQUENCE</scope>
    <source>
        <tissue evidence="2">Whole body</tissue>
    </source>
</reference>
<evidence type="ECO:0000313" key="3">
    <source>
        <dbReference type="Proteomes" id="UP001187531"/>
    </source>
</evidence>
<comment type="caution">
    <text evidence="2">The sequence shown here is derived from an EMBL/GenBank/DDBJ whole genome shotgun (WGS) entry which is preliminary data.</text>
</comment>
<protein>
    <submittedName>
        <fullName evidence="2">Uncharacterized protein</fullName>
    </submittedName>
</protein>
<name>A0AA88I9Z7_ARTSF</name>
<evidence type="ECO:0000313" key="2">
    <source>
        <dbReference type="EMBL" id="KAK2724640.1"/>
    </source>
</evidence>